<dbReference type="GO" id="GO:0006260">
    <property type="term" value="P:DNA replication"/>
    <property type="evidence" value="ECO:0007669"/>
    <property type="project" value="UniProtKB-KW"/>
</dbReference>
<dbReference type="Gene3D" id="2.170.200.10">
    <property type="entry name" value="Papillomavirus E2 early protein domain"/>
    <property type="match status" value="1"/>
</dbReference>
<evidence type="ECO:0000256" key="12">
    <source>
        <dbReference type="HAMAP-Rule" id="MF_04001"/>
    </source>
</evidence>
<keyword evidence="7 12" id="KW-0235">DNA replication</keyword>
<protein>
    <recommendedName>
        <fullName evidence="12">Regulatory protein E2</fullName>
    </recommendedName>
</protein>
<dbReference type="InterPro" id="IPR035975">
    <property type="entry name" value="E2/EBNA1_C_sf"/>
</dbReference>
<evidence type="ECO:0000256" key="2">
    <source>
        <dbReference type="ARBA" id="ARBA00007794"/>
    </source>
</evidence>
<comment type="PTM">
    <text evidence="12">Phosphorylated.</text>
</comment>
<evidence type="ECO:0000256" key="10">
    <source>
        <dbReference type="ARBA" id="ARBA00023159"/>
    </source>
</evidence>
<feature type="compositionally biased region" description="Low complexity" evidence="13">
    <location>
        <begin position="344"/>
        <end position="359"/>
    </location>
</feature>
<evidence type="ECO:0000256" key="5">
    <source>
        <dbReference type="ARBA" id="ARBA00022553"/>
    </source>
</evidence>
<evidence type="ECO:0000256" key="8">
    <source>
        <dbReference type="ARBA" id="ARBA00023015"/>
    </source>
</evidence>
<dbReference type="OrthoDB" id="15886at10239"/>
<dbReference type="InterPro" id="IPR000427">
    <property type="entry name" value="Papillomavirus_E2_C"/>
</dbReference>
<comment type="similarity">
    <text evidence="12">Belongs to the papillomaviridae E2 protein family.</text>
</comment>
<dbReference type="InterPro" id="IPR042503">
    <property type="entry name" value="Regulatory_protein_E2_N_1"/>
</dbReference>
<feature type="compositionally biased region" description="Low complexity" evidence="13">
    <location>
        <begin position="234"/>
        <end position="248"/>
    </location>
</feature>
<evidence type="ECO:0000256" key="1">
    <source>
        <dbReference type="ARBA" id="ARBA00004147"/>
    </source>
</evidence>
<dbReference type="InterPro" id="IPR036050">
    <property type="entry name" value="Regulatory_protein_E2_N"/>
</dbReference>
<dbReference type="SUPFAM" id="SSF54957">
    <property type="entry name" value="Viral DNA-binding domain"/>
    <property type="match status" value="1"/>
</dbReference>
<dbReference type="GO" id="GO:0039693">
    <property type="term" value="P:viral DNA genome replication"/>
    <property type="evidence" value="ECO:0007669"/>
    <property type="project" value="UniProtKB-UniRule"/>
</dbReference>
<evidence type="ECO:0000256" key="7">
    <source>
        <dbReference type="ARBA" id="ARBA00022705"/>
    </source>
</evidence>
<dbReference type="Gene3D" id="3.30.70.330">
    <property type="match status" value="1"/>
</dbReference>
<evidence type="ECO:0000256" key="4">
    <source>
        <dbReference type="ARBA" id="ARBA00022518"/>
    </source>
</evidence>
<evidence type="ECO:0000259" key="15">
    <source>
        <dbReference type="Pfam" id="PF00511"/>
    </source>
</evidence>
<dbReference type="Proteomes" id="UP000201498">
    <property type="component" value="Segment"/>
</dbReference>
<keyword evidence="11 12" id="KW-0804">Transcription</keyword>
<comment type="caution">
    <text evidence="12">Lacks conserved residue(s) required for the propagation of feature annotation.</text>
</comment>
<dbReference type="InterPro" id="IPR042504">
    <property type="entry name" value="Regulatory_protein_E2_N_2"/>
</dbReference>
<sequence length="464" mass="52233">MEDLSKRLGALQEKMMELYETGSASLRTQVIYWLLMRKEQALLYHARQCGANRLGMCAVPPLQVSKARASKAIKMHLVLTSLEGSKYGLLPWTMRETSYERYKANPKNTLKKEGVPVQVLYDGEKAKGVEYVLWTSVFAQGSCGKWTCFQGGVDSSGLYVDKEGRKQYYEDFQKDSLKYGVKGVWTVVFGNETLYSSASPQPCEQPFPAVVDTTDEVPPFCSPSPEKAEEQALPSKPKGSSGSSPRFGKQGKRGSSKRKLSEEGEQQGQQQQQQLKKPYCEQPASEHCNNWTKGRQQEQQEQQQQQQQQQQQRQHNANSDRHVQWSGVNSPINVDDEQEEGQEEQQQQQQQQQQQVQQQPSTRNCDASGPRVSQESSSPRPPAPLPVVVLSGNSNQVKCLRYRLYKKFKHSVLDISSTWCWTSPGCPTAAKITVIFASSSQREDFLSKVTLPKGVTFALGELPY</sequence>
<comment type="similarity">
    <text evidence="2">Belongs to the papillomaviridae E8^E2C protein family.</text>
</comment>
<evidence type="ECO:0000256" key="3">
    <source>
        <dbReference type="ARBA" id="ARBA00022491"/>
    </source>
</evidence>
<evidence type="ECO:0000256" key="13">
    <source>
        <dbReference type="SAM" id="MobiDB-lite"/>
    </source>
</evidence>
<gene>
    <name evidence="12" type="primary">E2</name>
</gene>
<feature type="compositionally biased region" description="Low complexity" evidence="13">
    <location>
        <begin position="297"/>
        <end position="314"/>
    </location>
</feature>
<comment type="function">
    <text evidence="12">Plays a role in the initiation of viral DNA replication. A dimer of E2 interacts with a dimer of E1 in order to improve specificity of E1 DNA binding activity. Once the complex recognizes and binds DNA at specific sites, the E2 dimer is removed from DNA. E2 also regulates viral transcription through binding to the E2RE response element (5'-ACCNNNNNNGGT-3') present in multiple copies in the regulatory regions of the viral genome. Activates or represses transcription depending on E2RE's position with regards to proximal promoter elements including the TATA-box. Repression occurs by sterically hindering the assembly of the transcription initiation complex.</text>
</comment>
<feature type="region of interest" description="DNA-binding domain" evidence="12">
    <location>
        <begin position="378"/>
        <end position="464"/>
    </location>
</feature>
<comment type="subcellular location">
    <subcellularLocation>
        <location evidence="1 12">Host nucleus</location>
    </subcellularLocation>
</comment>
<keyword evidence="4 12" id="KW-0244">Early protein</keyword>
<dbReference type="SUPFAM" id="SSF51332">
    <property type="entry name" value="E2 regulatory, transactivation domain"/>
    <property type="match status" value="1"/>
</dbReference>
<dbReference type="Gene3D" id="1.10.287.30">
    <property type="entry name" value="E2 (early) protein, N terminal domain, subdomain 1"/>
    <property type="match status" value="1"/>
</dbReference>
<feature type="compositionally biased region" description="Basic residues" evidence="13">
    <location>
        <begin position="249"/>
        <end position="258"/>
    </location>
</feature>
<feature type="domain" description="Papillomavirus E2 C-terminal" evidence="15">
    <location>
        <begin position="386"/>
        <end position="461"/>
    </location>
</feature>
<reference evidence="16" key="1">
    <citation type="journal article" date="2017" name="Microbiome">
        <title>Virome comparisons in wild-diseased and healthy captive giant pandas.</title>
        <authorList>
            <person name="Zhang W."/>
            <person name="Yang S."/>
            <person name="Shan T."/>
            <person name="Hou R."/>
            <person name="Liu Z."/>
            <person name="Li W."/>
            <person name="Guo L."/>
            <person name="Wang Y."/>
            <person name="Chen P."/>
            <person name="Wang X."/>
            <person name="Feng F."/>
            <person name="Wang H."/>
            <person name="Chen C."/>
            <person name="Shen Q."/>
            <person name="Zhou C."/>
            <person name="Hua X."/>
            <person name="Cui L."/>
            <person name="Deng X."/>
            <person name="Zhang Z."/>
            <person name="Qi D."/>
            <person name="Delwart E."/>
        </authorList>
    </citation>
    <scope>NUCLEOTIDE SEQUENCE</scope>
    <source>
        <strain evidence="16">Gpam001</strain>
    </source>
</reference>
<dbReference type="InterPro" id="IPR033668">
    <property type="entry name" value="Reg_prot_E2"/>
</dbReference>
<dbReference type="Pfam" id="PF00508">
    <property type="entry name" value="PPV_E2_N"/>
    <property type="match status" value="1"/>
</dbReference>
<feature type="compositionally biased region" description="Acidic residues" evidence="13">
    <location>
        <begin position="334"/>
        <end position="343"/>
    </location>
</feature>
<dbReference type="GO" id="GO:0042025">
    <property type="term" value="C:host cell nucleus"/>
    <property type="evidence" value="ECO:0007669"/>
    <property type="project" value="UniProtKB-SubCell"/>
</dbReference>
<feature type="compositionally biased region" description="Polar residues" evidence="13">
    <location>
        <begin position="360"/>
        <end position="375"/>
    </location>
</feature>
<evidence type="ECO:0000256" key="9">
    <source>
        <dbReference type="ARBA" id="ARBA00023125"/>
    </source>
</evidence>
<keyword evidence="9 12" id="KW-0238">DNA-binding</keyword>
<organism evidence="16">
    <name type="scientific">Ailuropoda melanoleuca papillomavirus 1</name>
    <dbReference type="NCBI Taxonomy" id="2016454"/>
    <lineage>
        <taxon>Viruses</taxon>
        <taxon>Monodnaviria</taxon>
        <taxon>Shotokuvirae</taxon>
        <taxon>Cossaviricota</taxon>
        <taxon>Papovaviricetes</taxon>
        <taxon>Zurhausenvirales</taxon>
        <taxon>Papillomaviridae</taxon>
        <taxon>Firstpapillomavirinae</taxon>
        <taxon>Omegapapillomavirus</taxon>
        <taxon>Omegapapillomavirus 1</taxon>
    </lineage>
</organism>
<keyword evidence="3 12" id="KW-0678">Repressor</keyword>
<keyword evidence="8 12" id="KW-0805">Transcription regulation</keyword>
<dbReference type="GO" id="GO:0006275">
    <property type="term" value="P:regulation of DNA replication"/>
    <property type="evidence" value="ECO:0007669"/>
    <property type="project" value="UniProtKB-UniRule"/>
</dbReference>
<accession>A0A220IGE5</accession>
<dbReference type="GO" id="GO:0006351">
    <property type="term" value="P:DNA-templated transcription"/>
    <property type="evidence" value="ECO:0007669"/>
    <property type="project" value="UniProtKB-UniRule"/>
</dbReference>
<evidence type="ECO:0000313" key="16">
    <source>
        <dbReference type="EMBL" id="ASH99054.1"/>
    </source>
</evidence>
<name>A0A220IGE5_9PAPI</name>
<keyword evidence="5 12" id="KW-0597">Phosphoprotein</keyword>
<proteinExistence type="inferred from homology"/>
<dbReference type="GO" id="GO:0003700">
    <property type="term" value="F:DNA-binding transcription factor activity"/>
    <property type="evidence" value="ECO:0007669"/>
    <property type="project" value="UniProtKB-UniRule"/>
</dbReference>
<keyword evidence="10 12" id="KW-0010">Activator</keyword>
<dbReference type="GO" id="GO:0003677">
    <property type="term" value="F:DNA binding"/>
    <property type="evidence" value="ECO:0007669"/>
    <property type="project" value="UniProtKB-UniRule"/>
</dbReference>
<dbReference type="InterPro" id="IPR012677">
    <property type="entry name" value="Nucleotide-bd_a/b_plait_sf"/>
</dbReference>
<keyword evidence="6 12" id="KW-1048">Host nucleus</keyword>
<dbReference type="EMBL" id="MF327535">
    <property type="protein sequence ID" value="ASH99054.1"/>
    <property type="molecule type" value="Genomic_DNA"/>
</dbReference>
<evidence type="ECO:0000256" key="6">
    <source>
        <dbReference type="ARBA" id="ARBA00022562"/>
    </source>
</evidence>
<comment type="subunit">
    <text evidence="12">Binds DNA as homodimer. Interacts with protein E1; this interaction greatly increases E1 DNA-binding activity. Interacts with protein L1; this interaction enhances E2-dependent replication and transcription activation. Interacts with protein L2; this interaction inhibits E2 transcriptional activity but not DNA replication function E2. Interacts with protein E7; this interaction inhibits E7 oncogenic activity. Interacts with host TAF1; this interaction modulates E2-dependent transcriptional regulation. Interacts with host BRD4; this interaction mediates E2 transcriptional activation function. Additionally, the interaction with host BRD4 on mitotic chromosomes mediates tethering of the viral genome. Interacts with host TOPBP1; this interaction is required for optimal viral DNA replication.</text>
</comment>
<dbReference type="GO" id="GO:0000166">
    <property type="term" value="F:nucleotide binding"/>
    <property type="evidence" value="ECO:0007669"/>
    <property type="project" value="UniProtKB-UniRule"/>
</dbReference>
<feature type="domain" description="Papillomavirus E2 N-terminal" evidence="14">
    <location>
        <begin position="1"/>
        <end position="196"/>
    </location>
</feature>
<dbReference type="HAMAP" id="MF_04001">
    <property type="entry name" value="PPV_E2"/>
    <property type="match status" value="1"/>
</dbReference>
<evidence type="ECO:0000256" key="11">
    <source>
        <dbReference type="ARBA" id="ARBA00023163"/>
    </source>
</evidence>
<dbReference type="InterPro" id="IPR001866">
    <property type="entry name" value="PPV_E2_N"/>
</dbReference>
<dbReference type="Pfam" id="PF00511">
    <property type="entry name" value="PPV_E2_C"/>
    <property type="match status" value="1"/>
</dbReference>
<evidence type="ECO:0000259" key="14">
    <source>
        <dbReference type="Pfam" id="PF00508"/>
    </source>
</evidence>
<feature type="region of interest" description="Disordered" evidence="13">
    <location>
        <begin position="199"/>
        <end position="387"/>
    </location>
</feature>